<evidence type="ECO:0000256" key="3">
    <source>
        <dbReference type="SAM" id="Phobius"/>
    </source>
</evidence>
<accession>S4RQ54</accession>
<dbReference type="GeneTree" id="ENSGT00940000153947"/>
<dbReference type="Ensembl" id="ENSPMAT00000007372.1">
    <property type="protein sequence ID" value="ENSPMAP00000007340.1"/>
    <property type="gene ID" value="ENSPMAG00000006652.1"/>
</dbReference>
<proteinExistence type="predicted"/>
<keyword evidence="1" id="KW-1015">Disulfide bond</keyword>
<comment type="caution">
    <text evidence="2">Lacks conserved residue(s) required for the propagation of feature annotation.</text>
</comment>
<dbReference type="OMA" id="YPHENSK"/>
<keyword evidence="3" id="KW-0812">Transmembrane</keyword>
<dbReference type="InterPro" id="IPR020067">
    <property type="entry name" value="Frizzled_dom"/>
</dbReference>
<dbReference type="STRING" id="7757.ENSPMAP00000007340"/>
<organism evidence="5">
    <name type="scientific">Petromyzon marinus</name>
    <name type="common">Sea lamprey</name>
    <dbReference type="NCBI Taxonomy" id="7757"/>
    <lineage>
        <taxon>Eukaryota</taxon>
        <taxon>Metazoa</taxon>
        <taxon>Chordata</taxon>
        <taxon>Craniata</taxon>
        <taxon>Vertebrata</taxon>
        <taxon>Cyclostomata</taxon>
        <taxon>Hyperoartia</taxon>
        <taxon>Petromyzontiformes</taxon>
        <taxon>Petromyzontidae</taxon>
        <taxon>Petromyzon</taxon>
    </lineage>
</organism>
<keyword evidence="3" id="KW-1133">Transmembrane helix</keyword>
<evidence type="ECO:0000256" key="2">
    <source>
        <dbReference type="PROSITE-ProRule" id="PRU00090"/>
    </source>
</evidence>
<sequence length="289" mass="31626">HSDDDDDEGFCQPYRGIACARFIGNSTIYVDSLQQQGEIENQITAALTMIGTATQLSDRCSRFAIPSLCHYAFPSCDERSPVPRPRDLCRDECEALETDLCLAEYAVARSSHILLMALRLPNCDDLPPTGTPEAANCVRVGIPAAKPIDREKRCDIKTGVSSPSVGVTSAAAEWRVSHNSFTSIRGLHYLCQLPQKIQAASDCGKMRNSVKGDVGKSPKCQLPTPRENNKMEIVYILIPSLAVPALVALLFFLVCVCRNQRKSSAASPRSQAKPVARHDMELSLLTPHK</sequence>
<evidence type="ECO:0000259" key="4">
    <source>
        <dbReference type="PROSITE" id="PS50038"/>
    </source>
</evidence>
<reference evidence="5" key="2">
    <citation type="submission" date="2025-09" db="UniProtKB">
        <authorList>
            <consortium name="Ensembl"/>
        </authorList>
    </citation>
    <scope>IDENTIFICATION</scope>
</reference>
<dbReference type="InterPro" id="IPR036790">
    <property type="entry name" value="Frizzled_dom_sf"/>
</dbReference>
<protein>
    <recommendedName>
        <fullName evidence="4">FZ domain-containing protein</fullName>
    </recommendedName>
</protein>
<name>S4RQ54_PETMA</name>
<dbReference type="Gene3D" id="1.10.2000.10">
    <property type="entry name" value="Frizzled cysteine-rich domain"/>
    <property type="match status" value="1"/>
</dbReference>
<dbReference type="AlphaFoldDB" id="S4RQ54"/>
<dbReference type="Pfam" id="PF01392">
    <property type="entry name" value="Fz"/>
    <property type="match status" value="1"/>
</dbReference>
<feature type="domain" description="FZ" evidence="4">
    <location>
        <begin position="6"/>
        <end position="140"/>
    </location>
</feature>
<evidence type="ECO:0000313" key="5">
    <source>
        <dbReference type="Ensembl" id="ENSPMAP00000007340.1"/>
    </source>
</evidence>
<reference evidence="5" key="1">
    <citation type="submission" date="2025-08" db="UniProtKB">
        <authorList>
            <consortium name="Ensembl"/>
        </authorList>
    </citation>
    <scope>IDENTIFICATION</scope>
</reference>
<dbReference type="HOGENOM" id="CLU_827874_0_0_1"/>
<feature type="transmembrane region" description="Helical" evidence="3">
    <location>
        <begin position="233"/>
        <end position="257"/>
    </location>
</feature>
<evidence type="ECO:0000256" key="1">
    <source>
        <dbReference type="ARBA" id="ARBA00023157"/>
    </source>
</evidence>
<keyword evidence="3" id="KW-0472">Membrane</keyword>
<dbReference type="PROSITE" id="PS50038">
    <property type="entry name" value="FZ"/>
    <property type="match status" value="1"/>
</dbReference>